<feature type="region of interest" description="Disordered" evidence="1">
    <location>
        <begin position="34"/>
        <end position="82"/>
    </location>
</feature>
<feature type="compositionally biased region" description="Basic and acidic residues" evidence="1">
    <location>
        <begin position="47"/>
        <end position="62"/>
    </location>
</feature>
<proteinExistence type="predicted"/>
<reference evidence="2 3" key="1">
    <citation type="journal article" date="2023" name="IMA Fungus">
        <title>Comparative genomic study of the Penicillium genus elucidates a diverse pangenome and 15 lateral gene transfer events.</title>
        <authorList>
            <person name="Petersen C."/>
            <person name="Sorensen T."/>
            <person name="Nielsen M.R."/>
            <person name="Sondergaard T.E."/>
            <person name="Sorensen J.L."/>
            <person name="Fitzpatrick D.A."/>
            <person name="Frisvad J.C."/>
            <person name="Nielsen K.L."/>
        </authorList>
    </citation>
    <scope>NUCLEOTIDE SEQUENCE [LARGE SCALE GENOMIC DNA]</scope>
    <source>
        <strain evidence="2 3">IBT 35679</strain>
    </source>
</reference>
<protein>
    <submittedName>
        <fullName evidence="2">Uncharacterized protein</fullName>
    </submittedName>
</protein>
<keyword evidence="3" id="KW-1185">Reference proteome</keyword>
<organism evidence="2 3">
    <name type="scientific">Penicillium frequentans</name>
    <dbReference type="NCBI Taxonomy" id="3151616"/>
    <lineage>
        <taxon>Eukaryota</taxon>
        <taxon>Fungi</taxon>
        <taxon>Dikarya</taxon>
        <taxon>Ascomycota</taxon>
        <taxon>Pezizomycotina</taxon>
        <taxon>Eurotiomycetes</taxon>
        <taxon>Eurotiomycetidae</taxon>
        <taxon>Eurotiales</taxon>
        <taxon>Aspergillaceae</taxon>
        <taxon>Penicillium</taxon>
    </lineage>
</organism>
<dbReference type="AlphaFoldDB" id="A0AAD6GEC6"/>
<dbReference type="Proteomes" id="UP001220324">
    <property type="component" value="Unassembled WGS sequence"/>
</dbReference>
<sequence>MESGSKASSVKSIFGIKKRIEKKKSKTFSIQNLDLAQVFDPPAPPEEEPKPPRQERWTHRGDGPLLDPSALPKGWNMDEPDLDPDDIDAQIARCEERIEDNIMTFAFEEKLKDYTLRKQYIEYEILALFENLGWLIRDREIAQDEPEGLGVNLLFRIKCLKSIFQNLVKNGDPYKQIRNIRAILKAYREGNLDLNGLITYWSHGDRLCQPRPFNWEEFDAINDAHEGHVGFWVEGTLENFN</sequence>
<evidence type="ECO:0000256" key="1">
    <source>
        <dbReference type="SAM" id="MobiDB-lite"/>
    </source>
</evidence>
<evidence type="ECO:0000313" key="2">
    <source>
        <dbReference type="EMBL" id="KAJ5537597.1"/>
    </source>
</evidence>
<gene>
    <name evidence="2" type="ORF">N7494_007076</name>
</gene>
<comment type="caution">
    <text evidence="2">The sequence shown here is derived from an EMBL/GenBank/DDBJ whole genome shotgun (WGS) entry which is preliminary data.</text>
</comment>
<evidence type="ECO:0000313" key="3">
    <source>
        <dbReference type="Proteomes" id="UP001220324"/>
    </source>
</evidence>
<dbReference type="EMBL" id="JAQIZZ010000006">
    <property type="protein sequence ID" value="KAJ5537597.1"/>
    <property type="molecule type" value="Genomic_DNA"/>
</dbReference>
<accession>A0AAD6GEC6</accession>
<name>A0AAD6GEC6_9EURO</name>